<evidence type="ECO:0000313" key="2">
    <source>
        <dbReference type="EMBL" id="AYF92786.1"/>
    </source>
</evidence>
<reference evidence="2 3" key="1">
    <citation type="submission" date="2018-09" db="EMBL/GenBank/DDBJ databases">
        <title>Genome sequencing of strain BHWM-4.</title>
        <authorList>
            <person name="Heo J."/>
            <person name="Kim S.-J."/>
            <person name="Kwon S.-W."/>
        </authorList>
    </citation>
    <scope>NUCLEOTIDE SEQUENCE [LARGE SCALE GENOMIC DNA]</scope>
    <source>
        <strain evidence="2 3">BHWM-4</strain>
    </source>
</reference>
<feature type="transmembrane region" description="Helical" evidence="1">
    <location>
        <begin position="6"/>
        <end position="22"/>
    </location>
</feature>
<organism evidence="2 3">
    <name type="scientific">Apilactobacillus bombintestini</name>
    <dbReference type="NCBI Taxonomy" id="2419772"/>
    <lineage>
        <taxon>Bacteria</taxon>
        <taxon>Bacillati</taxon>
        <taxon>Bacillota</taxon>
        <taxon>Bacilli</taxon>
        <taxon>Lactobacillales</taxon>
        <taxon>Lactobacillaceae</taxon>
        <taxon>Apilactobacillus</taxon>
    </lineage>
</organism>
<gene>
    <name evidence="2" type="ORF">D7I45_04545</name>
</gene>
<evidence type="ECO:0008006" key="4">
    <source>
        <dbReference type="Google" id="ProtNLM"/>
    </source>
</evidence>
<dbReference type="AlphaFoldDB" id="A0A387AVR8"/>
<dbReference type="OrthoDB" id="2315025at2"/>
<feature type="transmembrane region" description="Helical" evidence="1">
    <location>
        <begin position="70"/>
        <end position="92"/>
    </location>
</feature>
<evidence type="ECO:0000313" key="3">
    <source>
        <dbReference type="Proteomes" id="UP000272003"/>
    </source>
</evidence>
<keyword evidence="1" id="KW-0472">Membrane</keyword>
<dbReference type="RefSeq" id="WP_120784551.1">
    <property type="nucleotide sequence ID" value="NZ_CP032626.1"/>
</dbReference>
<keyword evidence="1" id="KW-0812">Transmembrane</keyword>
<name>A0A387AVR8_9LACO</name>
<feature type="transmembrane region" description="Helical" evidence="1">
    <location>
        <begin position="43"/>
        <end position="64"/>
    </location>
</feature>
<dbReference type="EMBL" id="CP032626">
    <property type="protein sequence ID" value="AYF92786.1"/>
    <property type="molecule type" value="Genomic_DNA"/>
</dbReference>
<proteinExistence type="predicted"/>
<evidence type="ECO:0000256" key="1">
    <source>
        <dbReference type="SAM" id="Phobius"/>
    </source>
</evidence>
<keyword evidence="3" id="KW-1185">Reference proteome</keyword>
<keyword evidence="1" id="KW-1133">Transmembrane helix</keyword>
<sequence>MLIKILLAIVTLVLFTIGRYLYTHSNKPFMLLHPEENTTLSKTVKFFSKVFIILTVLSFIAIFFSNVFFITTIMVLSCIMLLVMELILVNFIPKK</sequence>
<dbReference type="KEGG" id="abom:D7I45_04545"/>
<accession>A0A387AVR8</accession>
<dbReference type="Proteomes" id="UP000272003">
    <property type="component" value="Chromosome"/>
</dbReference>
<protein>
    <recommendedName>
        <fullName evidence="4">DUF3784 domain-containing protein</fullName>
    </recommendedName>
</protein>